<keyword evidence="1" id="KW-1185">Reference proteome</keyword>
<dbReference type="AlphaFoldDB" id="A0A914LNE9"/>
<dbReference type="Proteomes" id="UP000887563">
    <property type="component" value="Unplaced"/>
</dbReference>
<evidence type="ECO:0000313" key="2">
    <source>
        <dbReference type="WBParaSite" id="Minc3s00690g16123"/>
    </source>
</evidence>
<sequence length="87" mass="10174">MTKLTWSRLNLRSSFSDANYKTQIFTWKYCSETIKIEAIFKKAGYTLWERKVARLWNGGFMPCGKVVCSLVRSYVAEDPREIITKIV</sequence>
<protein>
    <submittedName>
        <fullName evidence="2">Uncharacterized protein</fullName>
    </submittedName>
</protein>
<name>A0A914LNE9_MELIC</name>
<reference evidence="2" key="1">
    <citation type="submission" date="2022-11" db="UniProtKB">
        <authorList>
            <consortium name="WormBaseParasite"/>
        </authorList>
    </citation>
    <scope>IDENTIFICATION</scope>
</reference>
<dbReference type="WBParaSite" id="Minc3s00690g16123">
    <property type="protein sequence ID" value="Minc3s00690g16123"/>
    <property type="gene ID" value="Minc3s00690g16123"/>
</dbReference>
<proteinExistence type="predicted"/>
<organism evidence="1 2">
    <name type="scientific">Meloidogyne incognita</name>
    <name type="common">Southern root-knot nematode worm</name>
    <name type="synonym">Oxyuris incognita</name>
    <dbReference type="NCBI Taxonomy" id="6306"/>
    <lineage>
        <taxon>Eukaryota</taxon>
        <taxon>Metazoa</taxon>
        <taxon>Ecdysozoa</taxon>
        <taxon>Nematoda</taxon>
        <taxon>Chromadorea</taxon>
        <taxon>Rhabditida</taxon>
        <taxon>Tylenchina</taxon>
        <taxon>Tylenchomorpha</taxon>
        <taxon>Tylenchoidea</taxon>
        <taxon>Meloidogynidae</taxon>
        <taxon>Meloidogyninae</taxon>
        <taxon>Meloidogyne</taxon>
        <taxon>Meloidogyne incognita group</taxon>
    </lineage>
</organism>
<evidence type="ECO:0000313" key="1">
    <source>
        <dbReference type="Proteomes" id="UP000887563"/>
    </source>
</evidence>
<accession>A0A914LNE9</accession>